<feature type="transmembrane region" description="Helical" evidence="2">
    <location>
        <begin position="173"/>
        <end position="190"/>
    </location>
</feature>
<sequence length="198" mass="22703">MNKEYAKFDQPRAEYNPPTTEPGHFRNLPDVLIPEEYEDVAGDPIERDVHDLFHNTATPPPTPPELEPGRAGCHFFQDKVHYMAPCYQDENFQRILACRMIISNMLTYIPSIVMGICLVSCSFDTDMCPINFVLVFSYVVNAIGQDSSEEEAGNGTLSNKELDRRILEKSSHSPPYIALLMILFRFILFIEKNEDFEF</sequence>
<keyword evidence="2" id="KW-0812">Transmembrane</keyword>
<evidence type="ECO:0000313" key="3">
    <source>
        <dbReference type="EMBL" id="CAL8125557.1"/>
    </source>
</evidence>
<name>A0ABP1RC10_9HEXA</name>
<keyword evidence="2" id="KW-1133">Transmembrane helix</keyword>
<dbReference type="Proteomes" id="UP001642540">
    <property type="component" value="Unassembled WGS sequence"/>
</dbReference>
<feature type="region of interest" description="Disordered" evidence="1">
    <location>
        <begin position="1"/>
        <end position="27"/>
    </location>
</feature>
<keyword evidence="4" id="KW-1185">Reference proteome</keyword>
<protein>
    <submittedName>
        <fullName evidence="3">Uncharacterized protein</fullName>
    </submittedName>
</protein>
<keyword evidence="2" id="KW-0472">Membrane</keyword>
<accession>A0ABP1RC10</accession>
<feature type="compositionally biased region" description="Basic and acidic residues" evidence="1">
    <location>
        <begin position="1"/>
        <end position="12"/>
    </location>
</feature>
<dbReference type="EMBL" id="CAXLJM020000069">
    <property type="protein sequence ID" value="CAL8125557.1"/>
    <property type="molecule type" value="Genomic_DNA"/>
</dbReference>
<gene>
    <name evidence="3" type="ORF">ODALV1_LOCUS21016</name>
</gene>
<comment type="caution">
    <text evidence="3">The sequence shown here is derived from an EMBL/GenBank/DDBJ whole genome shotgun (WGS) entry which is preliminary data.</text>
</comment>
<organism evidence="3 4">
    <name type="scientific">Orchesella dallaii</name>
    <dbReference type="NCBI Taxonomy" id="48710"/>
    <lineage>
        <taxon>Eukaryota</taxon>
        <taxon>Metazoa</taxon>
        <taxon>Ecdysozoa</taxon>
        <taxon>Arthropoda</taxon>
        <taxon>Hexapoda</taxon>
        <taxon>Collembola</taxon>
        <taxon>Entomobryomorpha</taxon>
        <taxon>Entomobryoidea</taxon>
        <taxon>Orchesellidae</taxon>
        <taxon>Orchesellinae</taxon>
        <taxon>Orchesella</taxon>
    </lineage>
</organism>
<proteinExistence type="predicted"/>
<evidence type="ECO:0000256" key="1">
    <source>
        <dbReference type="SAM" id="MobiDB-lite"/>
    </source>
</evidence>
<reference evidence="3 4" key="1">
    <citation type="submission" date="2024-08" db="EMBL/GenBank/DDBJ databases">
        <authorList>
            <person name="Cucini C."/>
            <person name="Frati F."/>
        </authorList>
    </citation>
    <scope>NUCLEOTIDE SEQUENCE [LARGE SCALE GENOMIC DNA]</scope>
</reference>
<evidence type="ECO:0000256" key="2">
    <source>
        <dbReference type="SAM" id="Phobius"/>
    </source>
</evidence>
<evidence type="ECO:0000313" key="4">
    <source>
        <dbReference type="Proteomes" id="UP001642540"/>
    </source>
</evidence>